<organism evidence="2 3">
    <name type="scientific">Streptomyces seoulensis</name>
    <dbReference type="NCBI Taxonomy" id="73044"/>
    <lineage>
        <taxon>Bacteria</taxon>
        <taxon>Bacillati</taxon>
        <taxon>Actinomycetota</taxon>
        <taxon>Actinomycetes</taxon>
        <taxon>Kitasatosporales</taxon>
        <taxon>Streptomycetaceae</taxon>
        <taxon>Streptomyces</taxon>
    </lineage>
</organism>
<dbReference type="KEGG" id="sseo:D0Z67_19660"/>
<evidence type="ECO:0000313" key="3">
    <source>
        <dbReference type="Proteomes" id="UP000292547"/>
    </source>
</evidence>
<name>A0A4P6TZ71_STRSO</name>
<feature type="region of interest" description="Disordered" evidence="1">
    <location>
        <begin position="31"/>
        <end position="55"/>
    </location>
</feature>
<dbReference type="Proteomes" id="UP000292547">
    <property type="component" value="Chromosome"/>
</dbReference>
<evidence type="ECO:0000313" key="2">
    <source>
        <dbReference type="EMBL" id="QBJ92287.1"/>
    </source>
</evidence>
<accession>A0A4P6TZ71</accession>
<feature type="compositionally biased region" description="Basic residues" evidence="1">
    <location>
        <begin position="88"/>
        <end position="98"/>
    </location>
</feature>
<protein>
    <submittedName>
        <fullName evidence="2">Uncharacterized protein</fullName>
    </submittedName>
</protein>
<dbReference type="AlphaFoldDB" id="A0A4P6TZ71"/>
<dbReference type="OrthoDB" id="9955182at2"/>
<reference evidence="2 3" key="1">
    <citation type="submission" date="2018-08" db="EMBL/GenBank/DDBJ databases">
        <title>The complete genome sequence of Streptomyces seoulensis, a pioneer strain for nickel superoxide dismutase discovery.</title>
        <authorList>
            <person name="Shin J."/>
            <person name="Lee J.-S."/>
            <person name="Lee E.-J."/>
            <person name="Youn H.-D."/>
        </authorList>
    </citation>
    <scope>NUCLEOTIDE SEQUENCE [LARGE SCALE GENOMIC DNA]</scope>
    <source>
        <strain evidence="2 3">KCTC 9819</strain>
    </source>
</reference>
<evidence type="ECO:0000256" key="1">
    <source>
        <dbReference type="SAM" id="MobiDB-lite"/>
    </source>
</evidence>
<gene>
    <name evidence="2" type="ORF">D0Z67_19660</name>
</gene>
<keyword evidence="3" id="KW-1185">Reference proteome</keyword>
<dbReference type="EMBL" id="CP032229">
    <property type="protein sequence ID" value="QBJ92287.1"/>
    <property type="molecule type" value="Genomic_DNA"/>
</dbReference>
<feature type="region of interest" description="Disordered" evidence="1">
    <location>
        <begin position="77"/>
        <end position="110"/>
    </location>
</feature>
<proteinExistence type="predicted"/>
<sequence>MPSHVCPCRISPGTGLTTELSITERARTITRKKGNGSSDYWADWGTPSTPTRNWPDRLAQRANDVIPAPVRRYKHRDGWVATAGPSKTSRRARRRRPCPHPCPQAVFSAR</sequence>